<evidence type="ECO:0000313" key="3">
    <source>
        <dbReference type="Proteomes" id="UP000482960"/>
    </source>
</evidence>
<protein>
    <recommendedName>
        <fullName evidence="4">Type VII secretion protein EccB</fullName>
    </recommendedName>
</protein>
<dbReference type="EMBL" id="BLPG01000001">
    <property type="protein sequence ID" value="GFJ90118.1"/>
    <property type="molecule type" value="Genomic_DNA"/>
</dbReference>
<dbReference type="Pfam" id="PF05108">
    <property type="entry name" value="T7SS_ESX1_EccB"/>
    <property type="match status" value="2"/>
</dbReference>
<feature type="transmembrane region" description="Helical" evidence="1">
    <location>
        <begin position="40"/>
        <end position="61"/>
    </location>
</feature>
<accession>A0A6V8L554</accession>
<reference evidence="2 3" key="1">
    <citation type="submission" date="2020-03" db="EMBL/GenBank/DDBJ databases">
        <title>Whole genome shotgun sequence of Phytohabitans rumicis NBRC 108638.</title>
        <authorList>
            <person name="Komaki H."/>
            <person name="Tamura T."/>
        </authorList>
    </citation>
    <scope>NUCLEOTIDE SEQUENCE [LARGE SCALE GENOMIC DNA]</scope>
    <source>
        <strain evidence="2 3">NBRC 108638</strain>
    </source>
</reference>
<keyword evidence="1" id="KW-1133">Transmembrane helix</keyword>
<keyword evidence="1" id="KW-0812">Transmembrane</keyword>
<evidence type="ECO:0000256" key="1">
    <source>
        <dbReference type="SAM" id="Phobius"/>
    </source>
</evidence>
<gene>
    <name evidence="2" type="ORF">Prum_037600</name>
</gene>
<dbReference type="AlphaFoldDB" id="A0A6V8L554"/>
<dbReference type="Proteomes" id="UP000482960">
    <property type="component" value="Unassembled WGS sequence"/>
</dbReference>
<evidence type="ECO:0000313" key="2">
    <source>
        <dbReference type="EMBL" id="GFJ90118.1"/>
    </source>
</evidence>
<dbReference type="Gene3D" id="3.30.2390.20">
    <property type="entry name" value="Type VII secretion system EccB, repeat 1 domain"/>
    <property type="match status" value="1"/>
</dbReference>
<reference evidence="2 3" key="2">
    <citation type="submission" date="2020-03" db="EMBL/GenBank/DDBJ databases">
        <authorList>
            <person name="Ichikawa N."/>
            <person name="Kimura A."/>
            <person name="Kitahashi Y."/>
            <person name="Uohara A."/>
        </authorList>
    </citation>
    <scope>NUCLEOTIDE SEQUENCE [LARGE SCALE GENOMIC DNA]</scope>
    <source>
        <strain evidence="2 3">NBRC 108638</strain>
    </source>
</reference>
<dbReference type="PANTHER" id="PTHR40765:SF2">
    <property type="entry name" value="ESX-2 SECRETION SYSTEM ATPASE ECCB2"/>
    <property type="match status" value="1"/>
</dbReference>
<dbReference type="InterPro" id="IPR044857">
    <property type="entry name" value="T7SS_EccB_R1"/>
</dbReference>
<organism evidence="2 3">
    <name type="scientific">Phytohabitans rumicis</name>
    <dbReference type="NCBI Taxonomy" id="1076125"/>
    <lineage>
        <taxon>Bacteria</taxon>
        <taxon>Bacillati</taxon>
        <taxon>Actinomycetota</taxon>
        <taxon>Actinomycetes</taxon>
        <taxon>Micromonosporales</taxon>
        <taxon>Micromonosporaceae</taxon>
    </lineage>
</organism>
<comment type="caution">
    <text evidence="2">The sequence shown here is derived from an EMBL/GenBank/DDBJ whole genome shotgun (WGS) entry which is preliminary data.</text>
</comment>
<name>A0A6V8L554_9ACTN</name>
<dbReference type="InterPro" id="IPR007795">
    <property type="entry name" value="T7SS_EccB"/>
</dbReference>
<evidence type="ECO:0008006" key="4">
    <source>
        <dbReference type="Google" id="ProtNLM"/>
    </source>
</evidence>
<dbReference type="PANTHER" id="PTHR40765">
    <property type="entry name" value="ESX-2 SECRETION SYSTEM ATPASE ECCB2"/>
    <property type="match status" value="1"/>
</dbReference>
<sequence>MSSRQDQLHSYQFMVQRVVAALVMRDADPGRSPFRRAAGAALASVVVAAIGIGGAAIYGTVAGAGTPDWRDGRSVLVEKESGARYVYRDGALHPVPNHVSALLIVGPGAQTVLVSGRSIEGEPRGVPLGIADAPDALPDARRLTTAAWQVCSTSDARWAVLVGARATGAALADRAVLARHPEGALHLIWQARRHLLRDRDLVLAALGWTGERPLPVAAALLDALPAGPDLARVAGPVGEVFVVASQGGGRQYAVAVDGGLAPITQVQADLLLTDLDQAAPTPLSQGAFADRPKVASPFPAGLPATTPVLAAAGPVCGEVRDDSGVAEVRVEATVPRAGVTVEPGRAALVEAGAVHIVTDRGRRHAMSDREVPALLGYADVRPLRVPRAVLELVPAGATLDPSAARSPA</sequence>
<dbReference type="RefSeq" id="WP_173077534.1">
    <property type="nucleotide sequence ID" value="NZ_BAABJB010000009.1"/>
</dbReference>
<keyword evidence="1" id="KW-0472">Membrane</keyword>
<dbReference type="GO" id="GO:0005576">
    <property type="term" value="C:extracellular region"/>
    <property type="evidence" value="ECO:0007669"/>
    <property type="project" value="TreeGrafter"/>
</dbReference>
<dbReference type="NCBIfam" id="TIGR03919">
    <property type="entry name" value="T7SS_EccB"/>
    <property type="match status" value="1"/>
</dbReference>
<proteinExistence type="predicted"/>
<keyword evidence="3" id="KW-1185">Reference proteome</keyword>